<organism evidence="1 2">
    <name type="scientific">Carnegiea gigantea</name>
    <dbReference type="NCBI Taxonomy" id="171969"/>
    <lineage>
        <taxon>Eukaryota</taxon>
        <taxon>Viridiplantae</taxon>
        <taxon>Streptophyta</taxon>
        <taxon>Embryophyta</taxon>
        <taxon>Tracheophyta</taxon>
        <taxon>Spermatophyta</taxon>
        <taxon>Magnoliopsida</taxon>
        <taxon>eudicotyledons</taxon>
        <taxon>Gunneridae</taxon>
        <taxon>Pentapetalae</taxon>
        <taxon>Caryophyllales</taxon>
        <taxon>Cactineae</taxon>
        <taxon>Cactaceae</taxon>
        <taxon>Cactoideae</taxon>
        <taxon>Echinocereeae</taxon>
        <taxon>Carnegiea</taxon>
    </lineage>
</organism>
<reference evidence="1" key="1">
    <citation type="submission" date="2022-04" db="EMBL/GenBank/DDBJ databases">
        <title>Carnegiea gigantea Genome sequencing and assembly v2.</title>
        <authorList>
            <person name="Copetti D."/>
            <person name="Sanderson M.J."/>
            <person name="Burquez A."/>
            <person name="Wojciechowski M.F."/>
        </authorList>
    </citation>
    <scope>NUCLEOTIDE SEQUENCE</scope>
    <source>
        <strain evidence="1">SGP5-SGP5p</strain>
        <tissue evidence="1">Aerial part</tissue>
    </source>
</reference>
<gene>
    <name evidence="1" type="ORF">Cgig2_018943</name>
</gene>
<proteinExistence type="predicted"/>
<accession>A0A9Q1GTX5</accession>
<protein>
    <submittedName>
        <fullName evidence="1">Uncharacterized protein</fullName>
    </submittedName>
</protein>
<evidence type="ECO:0000313" key="2">
    <source>
        <dbReference type="Proteomes" id="UP001153076"/>
    </source>
</evidence>
<comment type="caution">
    <text evidence="1">The sequence shown here is derived from an EMBL/GenBank/DDBJ whole genome shotgun (WGS) entry which is preliminary data.</text>
</comment>
<name>A0A9Q1GTX5_9CARY</name>
<evidence type="ECO:0000313" key="1">
    <source>
        <dbReference type="EMBL" id="KAJ8425326.1"/>
    </source>
</evidence>
<keyword evidence="2" id="KW-1185">Reference proteome</keyword>
<sequence>MKGKKNETWDETAPGFIPRFLPHVSSTGDDTCYTPVLLLTRGETTVDALSITPCPVVALPRQSNMPKSLRNKRSYCCKPTGENKQDLQSADKSEEVLYLSSPPTTGIATPGLAGLLKSGWYLIVVNSILFLSNRHHIHRDLSNLFENHNHTVPVLCLFYLEVLG</sequence>
<dbReference type="AlphaFoldDB" id="A0A9Q1GTX5"/>
<dbReference type="OrthoDB" id="10455276at2759"/>
<dbReference type="Proteomes" id="UP001153076">
    <property type="component" value="Unassembled WGS sequence"/>
</dbReference>
<dbReference type="EMBL" id="JAKOGI010001496">
    <property type="protein sequence ID" value="KAJ8425326.1"/>
    <property type="molecule type" value="Genomic_DNA"/>
</dbReference>